<dbReference type="HOGENOM" id="CLU_609457_0_0_14"/>
<gene>
    <name evidence="1" type="ORF">MYB_02275</name>
</gene>
<dbReference type="KEGG" id="mbc:MYB_02275"/>
<name>W5UTC1_9BACT</name>
<dbReference type="Proteomes" id="UP000019229">
    <property type="component" value="Chromosome"/>
</dbReference>
<evidence type="ECO:0000313" key="1">
    <source>
        <dbReference type="EMBL" id="AHH45459.1"/>
    </source>
</evidence>
<dbReference type="EMBL" id="CP007154">
    <property type="protein sequence ID" value="AHH45459.1"/>
    <property type="molecule type" value="Genomic_DNA"/>
</dbReference>
<accession>W5UTC1</accession>
<keyword evidence="2" id="KW-1185">Reference proteome</keyword>
<proteinExistence type="predicted"/>
<protein>
    <submittedName>
        <fullName evidence="1">Uncharacterized protein</fullName>
    </submittedName>
</protein>
<dbReference type="RefSeq" id="WP_022934696.1">
    <property type="nucleotide sequence ID" value="NZ_CP007154.1"/>
</dbReference>
<reference evidence="1 2" key="1">
    <citation type="journal article" date="2014" name="Genome Announc.">
        <title>Complete Genome Sequence of Mycoplasma bovoculi Strain M165/69T (ATCC 29104).</title>
        <authorList>
            <person name="Calcutt M.J."/>
            <person name="Foecking M.F."/>
        </authorList>
    </citation>
    <scope>NUCLEOTIDE SEQUENCE [LARGE SCALE GENOMIC DNA]</scope>
    <source>
        <strain evidence="1">M165/69</strain>
    </source>
</reference>
<dbReference type="AlphaFoldDB" id="W5UTC1"/>
<dbReference type="PATRIC" id="fig|743966.3.peg.458"/>
<sequence length="449" mass="53567">MKLINSIFYNRYYSYFNFSNFDDFQIITFLNAIGNYWNPSKDKSLKILLGCNTQFLQSKVGLIASILNLSKIDVFQNQFTHGRNFQLDLFALEALDNTQNFDYFFYIQQSDNKFRLYIWDNHFEGLLKSDWENIIKLINPGSTPTQLQKIEVNLFKSSAIKNLKKYFLLNSEENSRILKIGFLQDRKKLFSWKGIDLELNFDFKTILNYDFFVKLTKVFWLKKLNTLIDANFNIFSKTNKNFEKISWTESLFLIIYYYLFVIKTEKRILIISEINFEFLADMNEKIIYNNTNPNFIDLNKFICLFVSIDGNISFLPQTNLYRSNIIYTLLMLEILNYFSSQKKDLLDLNRVISKWKPIPFVEVIKFKNSKSIAQIRNKILRIHGITTEQDEFKILENEDKVIEFKFKTENNKIFLVYNNVNDVFYISIFILNGDIKLNKLVKKIKRKIK</sequence>
<dbReference type="eggNOG" id="ENOG5031ZEI">
    <property type="taxonomic scope" value="Bacteria"/>
</dbReference>
<evidence type="ECO:0000313" key="2">
    <source>
        <dbReference type="Proteomes" id="UP000019229"/>
    </source>
</evidence>
<organism evidence="1 2">
    <name type="scientific">Mesomycoplasma bovoculi M165/69</name>
    <dbReference type="NCBI Taxonomy" id="743966"/>
    <lineage>
        <taxon>Bacteria</taxon>
        <taxon>Bacillati</taxon>
        <taxon>Mycoplasmatota</taxon>
        <taxon>Mycoplasmoidales</taxon>
        <taxon>Metamycoplasmataceae</taxon>
        <taxon>Mesomycoplasma</taxon>
    </lineage>
</organism>